<dbReference type="AlphaFoldDB" id="A0A0A9BAA0"/>
<proteinExistence type="predicted"/>
<reference evidence="1" key="1">
    <citation type="submission" date="2014-09" db="EMBL/GenBank/DDBJ databases">
        <authorList>
            <person name="Magalhaes I.L.F."/>
            <person name="Oliveira U."/>
            <person name="Santos F.R."/>
            <person name="Vidigal T.H.D.A."/>
            <person name="Brescovit A.D."/>
            <person name="Santos A.J."/>
        </authorList>
    </citation>
    <scope>NUCLEOTIDE SEQUENCE</scope>
    <source>
        <tissue evidence="1">Shoot tissue taken approximately 20 cm above the soil surface</tissue>
    </source>
</reference>
<evidence type="ECO:0000313" key="1">
    <source>
        <dbReference type="EMBL" id="JAD58105.1"/>
    </source>
</evidence>
<reference evidence="1" key="2">
    <citation type="journal article" date="2015" name="Data Brief">
        <title>Shoot transcriptome of the giant reed, Arundo donax.</title>
        <authorList>
            <person name="Barrero R.A."/>
            <person name="Guerrero F.D."/>
            <person name="Moolhuijzen P."/>
            <person name="Goolsby J.A."/>
            <person name="Tidwell J."/>
            <person name="Bellgard S.E."/>
            <person name="Bellgard M.I."/>
        </authorList>
    </citation>
    <scope>NUCLEOTIDE SEQUENCE</scope>
    <source>
        <tissue evidence="1">Shoot tissue taken approximately 20 cm above the soil surface</tissue>
    </source>
</reference>
<sequence>MIIRLGYFSSQKKSEIVVARSWALNWK</sequence>
<name>A0A0A9BAA0_ARUDO</name>
<dbReference type="EMBL" id="GBRH01239790">
    <property type="protein sequence ID" value="JAD58105.1"/>
    <property type="molecule type" value="Transcribed_RNA"/>
</dbReference>
<accession>A0A0A9BAA0</accession>
<protein>
    <submittedName>
        <fullName evidence="1">Uncharacterized protein</fullName>
    </submittedName>
</protein>
<organism evidence="1">
    <name type="scientific">Arundo donax</name>
    <name type="common">Giant reed</name>
    <name type="synonym">Donax arundinaceus</name>
    <dbReference type="NCBI Taxonomy" id="35708"/>
    <lineage>
        <taxon>Eukaryota</taxon>
        <taxon>Viridiplantae</taxon>
        <taxon>Streptophyta</taxon>
        <taxon>Embryophyta</taxon>
        <taxon>Tracheophyta</taxon>
        <taxon>Spermatophyta</taxon>
        <taxon>Magnoliopsida</taxon>
        <taxon>Liliopsida</taxon>
        <taxon>Poales</taxon>
        <taxon>Poaceae</taxon>
        <taxon>PACMAD clade</taxon>
        <taxon>Arundinoideae</taxon>
        <taxon>Arundineae</taxon>
        <taxon>Arundo</taxon>
    </lineage>
</organism>